<name>A0A5N7DTR9_9EURO</name>
<evidence type="ECO:0000313" key="3">
    <source>
        <dbReference type="Proteomes" id="UP000325579"/>
    </source>
</evidence>
<protein>
    <submittedName>
        <fullName evidence="2">Uncharacterized protein</fullName>
    </submittedName>
</protein>
<keyword evidence="3" id="KW-1185">Reference proteome</keyword>
<dbReference type="Proteomes" id="UP000325579">
    <property type="component" value="Unassembled WGS sequence"/>
</dbReference>
<proteinExistence type="predicted"/>
<evidence type="ECO:0000256" key="1">
    <source>
        <dbReference type="SAM" id="MobiDB-lite"/>
    </source>
</evidence>
<organism evidence="2 3">
    <name type="scientific">Aspergillus pseudonomiae</name>
    <dbReference type="NCBI Taxonomy" id="1506151"/>
    <lineage>
        <taxon>Eukaryota</taxon>
        <taxon>Fungi</taxon>
        <taxon>Dikarya</taxon>
        <taxon>Ascomycota</taxon>
        <taxon>Pezizomycotina</taxon>
        <taxon>Eurotiomycetes</taxon>
        <taxon>Eurotiomycetidae</taxon>
        <taxon>Eurotiales</taxon>
        <taxon>Aspergillaceae</taxon>
        <taxon>Aspergillus</taxon>
        <taxon>Aspergillus subgen. Circumdati</taxon>
    </lineage>
</organism>
<feature type="compositionally biased region" description="Basic and acidic residues" evidence="1">
    <location>
        <begin position="50"/>
        <end position="59"/>
    </location>
</feature>
<evidence type="ECO:0000313" key="2">
    <source>
        <dbReference type="EMBL" id="KAE8409842.1"/>
    </source>
</evidence>
<gene>
    <name evidence="2" type="ORF">BDV37DRAFT_277493</name>
</gene>
<reference evidence="2 3" key="1">
    <citation type="submission" date="2019-04" db="EMBL/GenBank/DDBJ databases">
        <authorList>
            <consortium name="DOE Joint Genome Institute"/>
            <person name="Mondo S."/>
            <person name="Kjaerbolling I."/>
            <person name="Vesth T."/>
            <person name="Frisvad J.C."/>
            <person name="Nybo J.L."/>
            <person name="Theobald S."/>
            <person name="Kildgaard S."/>
            <person name="Isbrandt T."/>
            <person name="Kuo A."/>
            <person name="Sato A."/>
            <person name="Lyhne E.K."/>
            <person name="Kogle M.E."/>
            <person name="Wiebenga A."/>
            <person name="Kun R.S."/>
            <person name="Lubbers R.J."/>
            <person name="Makela M.R."/>
            <person name="Barry K."/>
            <person name="Chovatia M."/>
            <person name="Clum A."/>
            <person name="Daum C."/>
            <person name="Haridas S."/>
            <person name="He G."/>
            <person name="LaButti K."/>
            <person name="Lipzen A."/>
            <person name="Riley R."/>
            <person name="Salamov A."/>
            <person name="Simmons B.A."/>
            <person name="Magnuson J.K."/>
            <person name="Henrissat B."/>
            <person name="Mortensen U.H."/>
            <person name="Larsen T.O."/>
            <person name="Devries R.P."/>
            <person name="Grigoriev I.V."/>
            <person name="Machida M."/>
            <person name="Baker S.E."/>
            <person name="Andersen M.R."/>
            <person name="Cantor M.N."/>
            <person name="Hua S.X."/>
        </authorList>
    </citation>
    <scope>NUCLEOTIDE SEQUENCE [LARGE SCALE GENOMIC DNA]</scope>
    <source>
        <strain evidence="2 3">CBS 119388</strain>
    </source>
</reference>
<dbReference type="EMBL" id="ML736738">
    <property type="protein sequence ID" value="KAE8409842.1"/>
    <property type="molecule type" value="Genomic_DNA"/>
</dbReference>
<sequence length="124" mass="13609">MGASFTKTLTVTKAINDQASPPTFHIMGGKCRHEHIEELNAADKPCSHCGHSESVHDDASQDILTSTPANDTLEDDFDSRFISLREDTVVQLPNLLEKEKVVHAISATTPILLSETRVQNLKLS</sequence>
<dbReference type="GeneID" id="43670474"/>
<dbReference type="RefSeq" id="XP_031947161.1">
    <property type="nucleotide sequence ID" value="XM_032085783.1"/>
</dbReference>
<dbReference type="AlphaFoldDB" id="A0A5N7DTR9"/>
<accession>A0A5N7DTR9</accession>
<feature type="region of interest" description="Disordered" evidence="1">
    <location>
        <begin position="47"/>
        <end position="70"/>
    </location>
</feature>